<dbReference type="Pfam" id="PF10173">
    <property type="entry name" value="Mit_KHE1"/>
    <property type="match status" value="1"/>
</dbReference>
<dbReference type="PANTHER" id="PTHR28062:SF1">
    <property type="entry name" value="TRANSMEMBRANE PROTEIN"/>
    <property type="match status" value="1"/>
</dbReference>
<dbReference type="InterPro" id="IPR018786">
    <property type="entry name" value="Mit_KHE1"/>
</dbReference>
<protein>
    <recommendedName>
        <fullName evidence="4">Mitochondrial K+-H+ exchange-related-domain-containing protein</fullName>
    </recommendedName>
</protein>
<keyword evidence="1" id="KW-0472">Membrane</keyword>
<dbReference type="OMA" id="VECKPDD"/>
<dbReference type="EMBL" id="AAYY01000009">
    <property type="protein sequence ID" value="EDP43147.1"/>
    <property type="molecule type" value="Genomic_DNA"/>
</dbReference>
<dbReference type="PANTHER" id="PTHR28062">
    <property type="entry name" value="K+-H+ EXCHANGE-LIKE PROTEIN"/>
    <property type="match status" value="1"/>
</dbReference>
<reference evidence="2 3" key="1">
    <citation type="journal article" date="2007" name="Proc. Natl. Acad. Sci. U.S.A.">
        <title>Dandruff-associated Malassezia genomes reveal convergent and divergent virulence traits shared with plant and human fungal pathogens.</title>
        <authorList>
            <person name="Xu J."/>
            <person name="Saunders C.W."/>
            <person name="Hu P."/>
            <person name="Grant R.A."/>
            <person name="Boekhout T."/>
            <person name="Kuramae E.E."/>
            <person name="Kronstad J.W."/>
            <person name="Deangelis Y.M."/>
            <person name="Reeder N.L."/>
            <person name="Johnstone K.R."/>
            <person name="Leland M."/>
            <person name="Fieno A.M."/>
            <person name="Begley W.M."/>
            <person name="Sun Y."/>
            <person name="Lacey M.P."/>
            <person name="Chaudhary T."/>
            <person name="Keough T."/>
            <person name="Chu L."/>
            <person name="Sears R."/>
            <person name="Yuan B."/>
            <person name="Dawson T.L.Jr."/>
        </authorList>
    </citation>
    <scope>NUCLEOTIDE SEQUENCE [LARGE SCALE GENOMIC DNA]</scope>
    <source>
        <strain evidence="3">ATCC MYA-4612 / CBS 7966</strain>
    </source>
</reference>
<evidence type="ECO:0008006" key="4">
    <source>
        <dbReference type="Google" id="ProtNLM"/>
    </source>
</evidence>
<name>A8Q576_MALGO</name>
<dbReference type="KEGG" id="mgl:MGL_2743"/>
<dbReference type="Proteomes" id="UP000008837">
    <property type="component" value="Unassembled WGS sequence"/>
</dbReference>
<dbReference type="AlphaFoldDB" id="A8Q576"/>
<sequence length="283" mass="32691">MNIIAVPLARHANPARLPYLTYLSQPVAAAATKLSTKPSYAQRAIQYASDMWTTWGRPETTSLLDWKRRVHALGERIMDRIEYEEWALKSIDQVLGPSIHALLTSRLHLREPREEHPTHVAVLYPPSVVGRTSVMESLRNMAHRRAPHHYRLLFYNMVAIPVTAPLFLIPVIPNVFTYYFMWRAWSHWRAYVASKSLESLLQYGLVECKPDDQLGAIYAEAKSHKSQHAQKQPSGWTFFLDQDDMASLTHHYALSAQAFVDLRRASQQAIYDIMRQRRQQRAS</sequence>
<dbReference type="GO" id="GO:0005743">
    <property type="term" value="C:mitochondrial inner membrane"/>
    <property type="evidence" value="ECO:0007669"/>
    <property type="project" value="TreeGrafter"/>
</dbReference>
<accession>A8Q576</accession>
<dbReference type="RefSeq" id="XP_001730361.1">
    <property type="nucleotide sequence ID" value="XM_001730309.1"/>
</dbReference>
<proteinExistence type="predicted"/>
<dbReference type="GeneID" id="5854666"/>
<keyword evidence="1" id="KW-0812">Transmembrane</keyword>
<dbReference type="GO" id="GO:0006813">
    <property type="term" value="P:potassium ion transport"/>
    <property type="evidence" value="ECO:0007669"/>
    <property type="project" value="TreeGrafter"/>
</dbReference>
<feature type="transmembrane region" description="Helical" evidence="1">
    <location>
        <begin position="153"/>
        <end position="180"/>
    </location>
</feature>
<dbReference type="InParanoid" id="A8Q576"/>
<evidence type="ECO:0000313" key="2">
    <source>
        <dbReference type="EMBL" id="EDP43147.1"/>
    </source>
</evidence>
<dbReference type="OrthoDB" id="5562676at2759"/>
<evidence type="ECO:0000313" key="3">
    <source>
        <dbReference type="Proteomes" id="UP000008837"/>
    </source>
</evidence>
<keyword evidence="1" id="KW-1133">Transmembrane helix</keyword>
<evidence type="ECO:0000256" key="1">
    <source>
        <dbReference type="SAM" id="Phobius"/>
    </source>
</evidence>
<dbReference type="FunCoup" id="A8Q576">
    <property type="interactions" value="13"/>
</dbReference>
<dbReference type="VEuPathDB" id="FungiDB:MGL_2743"/>
<comment type="caution">
    <text evidence="2">The sequence shown here is derived from an EMBL/GenBank/DDBJ whole genome shotgun (WGS) entry which is preliminary data.</text>
</comment>
<dbReference type="GO" id="GO:1902600">
    <property type="term" value="P:proton transmembrane transport"/>
    <property type="evidence" value="ECO:0007669"/>
    <property type="project" value="TreeGrafter"/>
</dbReference>
<gene>
    <name evidence="2" type="ORF">MGL_2743</name>
</gene>
<keyword evidence="3" id="KW-1185">Reference proteome</keyword>
<organism evidence="2 3">
    <name type="scientific">Malassezia globosa (strain ATCC MYA-4612 / CBS 7966)</name>
    <name type="common">Dandruff-associated fungus</name>
    <dbReference type="NCBI Taxonomy" id="425265"/>
    <lineage>
        <taxon>Eukaryota</taxon>
        <taxon>Fungi</taxon>
        <taxon>Dikarya</taxon>
        <taxon>Basidiomycota</taxon>
        <taxon>Ustilaginomycotina</taxon>
        <taxon>Malasseziomycetes</taxon>
        <taxon>Malasseziales</taxon>
        <taxon>Malasseziaceae</taxon>
        <taxon>Malassezia</taxon>
    </lineage>
</organism>